<protein>
    <submittedName>
        <fullName evidence="3">Thioesterase family protein</fullName>
    </submittedName>
</protein>
<dbReference type="Proteomes" id="UP001220610">
    <property type="component" value="Chromosome"/>
</dbReference>
<accession>A0AAJ5WTM2</accession>
<dbReference type="InterPro" id="IPR029069">
    <property type="entry name" value="HotDog_dom_sf"/>
</dbReference>
<name>A0AAJ5WTM2_9BACT</name>
<dbReference type="PANTHER" id="PTHR31793:SF27">
    <property type="entry name" value="NOVEL THIOESTERASE SUPERFAMILY DOMAIN AND SAPOSIN A-TYPE DOMAIN CONTAINING PROTEIN (0610012H03RIK)"/>
    <property type="match status" value="1"/>
</dbReference>
<dbReference type="PANTHER" id="PTHR31793">
    <property type="entry name" value="4-HYDROXYBENZOYL-COA THIOESTERASE FAMILY MEMBER"/>
    <property type="match status" value="1"/>
</dbReference>
<evidence type="ECO:0000256" key="2">
    <source>
        <dbReference type="ARBA" id="ARBA00022801"/>
    </source>
</evidence>
<comment type="similarity">
    <text evidence="1">Belongs to the 4-hydroxybenzoyl-CoA thioesterase family.</text>
</comment>
<dbReference type="EMBL" id="CP119311">
    <property type="protein sequence ID" value="WEK35413.1"/>
    <property type="molecule type" value="Genomic_DNA"/>
</dbReference>
<dbReference type="AlphaFoldDB" id="A0AAJ5WTM2"/>
<dbReference type="CDD" id="cd00586">
    <property type="entry name" value="4HBT"/>
    <property type="match status" value="1"/>
</dbReference>
<evidence type="ECO:0000313" key="4">
    <source>
        <dbReference type="Proteomes" id="UP001220610"/>
    </source>
</evidence>
<dbReference type="Gene3D" id="3.10.129.10">
    <property type="entry name" value="Hotdog Thioesterase"/>
    <property type="match status" value="1"/>
</dbReference>
<dbReference type="SUPFAM" id="SSF54637">
    <property type="entry name" value="Thioesterase/thiol ester dehydrase-isomerase"/>
    <property type="match status" value="1"/>
</dbReference>
<proteinExistence type="inferred from homology"/>
<organism evidence="3 4">
    <name type="scientific">Candidatus Pseudobacter hemicellulosilyticus</name>
    <dbReference type="NCBI Taxonomy" id="3121375"/>
    <lineage>
        <taxon>Bacteria</taxon>
        <taxon>Pseudomonadati</taxon>
        <taxon>Bacteroidota</taxon>
        <taxon>Chitinophagia</taxon>
        <taxon>Chitinophagales</taxon>
        <taxon>Chitinophagaceae</taxon>
        <taxon>Pseudobacter</taxon>
    </lineage>
</organism>
<dbReference type="Pfam" id="PF13279">
    <property type="entry name" value="4HBT_2"/>
    <property type="match status" value="1"/>
</dbReference>
<dbReference type="GO" id="GO:0047617">
    <property type="term" value="F:fatty acyl-CoA hydrolase activity"/>
    <property type="evidence" value="ECO:0007669"/>
    <property type="project" value="TreeGrafter"/>
</dbReference>
<keyword evidence="2" id="KW-0378">Hydrolase</keyword>
<dbReference type="InterPro" id="IPR050563">
    <property type="entry name" value="4-hydroxybenzoyl-CoA_TE"/>
</dbReference>
<sequence>MARIKISLPEQFSFTTLIPIRITDLNYGSHVGNDTILSLLHEARAQYLQHYGYSELSMAGKGLIMSDVGIEYKKELFYGDQLQASVTAAEFSKMSFDVYYKLEKIVDGRPILVVAAKTGMVCFDYTTRKIGTMPQEVIEKLQG</sequence>
<gene>
    <name evidence="3" type="ORF">P0Y53_23215</name>
</gene>
<evidence type="ECO:0000313" key="3">
    <source>
        <dbReference type="EMBL" id="WEK35413.1"/>
    </source>
</evidence>
<evidence type="ECO:0000256" key="1">
    <source>
        <dbReference type="ARBA" id="ARBA00005953"/>
    </source>
</evidence>
<reference evidence="3" key="1">
    <citation type="submission" date="2023-03" db="EMBL/GenBank/DDBJ databases">
        <title>Andean soil-derived lignocellulolytic bacterial consortium as a source of novel taxa and putative plastic-active enzymes.</title>
        <authorList>
            <person name="Diaz-Garcia L."/>
            <person name="Chuvochina M."/>
            <person name="Feuerriegel G."/>
            <person name="Bunk B."/>
            <person name="Sproer C."/>
            <person name="Streit W.R."/>
            <person name="Rodriguez L.M."/>
            <person name="Overmann J."/>
            <person name="Jimenez D.J."/>
        </authorList>
    </citation>
    <scope>NUCLEOTIDE SEQUENCE</scope>
    <source>
        <strain evidence="3">MAG 7</strain>
    </source>
</reference>